<reference evidence="1" key="1">
    <citation type="submission" date="2021-06" db="EMBL/GenBank/DDBJ databases">
        <title>Parelaphostrongylus tenuis whole genome reference sequence.</title>
        <authorList>
            <person name="Garwood T.J."/>
            <person name="Larsen P.A."/>
            <person name="Fountain-Jones N.M."/>
            <person name="Garbe J.R."/>
            <person name="Macchietto M.G."/>
            <person name="Kania S.A."/>
            <person name="Gerhold R.W."/>
            <person name="Richards J.E."/>
            <person name="Wolf T.M."/>
        </authorList>
    </citation>
    <scope>NUCLEOTIDE SEQUENCE</scope>
    <source>
        <strain evidence="1">MNPRO001-30</strain>
        <tissue evidence="1">Meninges</tissue>
    </source>
</reference>
<evidence type="ECO:0000313" key="2">
    <source>
        <dbReference type="Proteomes" id="UP001196413"/>
    </source>
</evidence>
<protein>
    <recommendedName>
        <fullName evidence="3">PHD-type domain-containing protein</fullName>
    </recommendedName>
</protein>
<dbReference type="Proteomes" id="UP001196413">
    <property type="component" value="Unassembled WGS sequence"/>
</dbReference>
<accession>A0AAD5N475</accession>
<comment type="caution">
    <text evidence="1">The sequence shown here is derived from an EMBL/GenBank/DDBJ whole genome shotgun (WGS) entry which is preliminary data.</text>
</comment>
<dbReference type="EMBL" id="JAHQIW010003758">
    <property type="protein sequence ID" value="KAJ1360001.1"/>
    <property type="molecule type" value="Genomic_DNA"/>
</dbReference>
<keyword evidence="2" id="KW-1185">Reference proteome</keyword>
<gene>
    <name evidence="1" type="ORF">KIN20_018853</name>
</gene>
<organism evidence="1 2">
    <name type="scientific">Parelaphostrongylus tenuis</name>
    <name type="common">Meningeal worm</name>
    <dbReference type="NCBI Taxonomy" id="148309"/>
    <lineage>
        <taxon>Eukaryota</taxon>
        <taxon>Metazoa</taxon>
        <taxon>Ecdysozoa</taxon>
        <taxon>Nematoda</taxon>
        <taxon>Chromadorea</taxon>
        <taxon>Rhabditida</taxon>
        <taxon>Rhabditina</taxon>
        <taxon>Rhabditomorpha</taxon>
        <taxon>Strongyloidea</taxon>
        <taxon>Metastrongylidae</taxon>
        <taxon>Parelaphostrongylus</taxon>
    </lineage>
</organism>
<dbReference type="AlphaFoldDB" id="A0AAD5N475"/>
<sequence>MSATLLLDVLSGTWKTTSVRGQLVECDSCYRSFHVECCPAGFQVYEGVLPVRTKDGYNLKIKQAFTRCYSHCDEKVAPLVENQRSHLPFCCECEDTGEEPLLRCPQCVRSFHASCLTLVCRDQQQECSTTVKTRPLCESCILGETLRIGQAVIAKFRNHVLSGCSSPSWRIIQSAA</sequence>
<proteinExistence type="predicted"/>
<evidence type="ECO:0000313" key="1">
    <source>
        <dbReference type="EMBL" id="KAJ1360001.1"/>
    </source>
</evidence>
<name>A0AAD5N475_PARTN</name>
<evidence type="ECO:0008006" key="3">
    <source>
        <dbReference type="Google" id="ProtNLM"/>
    </source>
</evidence>